<reference evidence="2" key="1">
    <citation type="submission" date="2018-04" db="EMBL/GenBank/DDBJ databases">
        <title>Transcriptome assembly of Sipha flava.</title>
        <authorList>
            <person name="Scully E.D."/>
            <person name="Geib S.M."/>
            <person name="Palmer N.A."/>
            <person name="Koch K."/>
            <person name="Bradshaw J."/>
            <person name="Heng-Moss T."/>
            <person name="Sarath G."/>
        </authorList>
    </citation>
    <scope>NUCLEOTIDE SEQUENCE</scope>
</reference>
<dbReference type="PANTHER" id="PTHR47055:SF3">
    <property type="entry name" value="PHORBOL-ESTER_DAG-TYPE DOMAIN-CONTAINING PROTEIN"/>
    <property type="match status" value="1"/>
</dbReference>
<dbReference type="InterPro" id="IPR029526">
    <property type="entry name" value="PGBD"/>
</dbReference>
<dbReference type="Pfam" id="PF13843">
    <property type="entry name" value="DDE_Tnp_1_7"/>
    <property type="match status" value="1"/>
</dbReference>
<dbReference type="EMBL" id="GGMS01014178">
    <property type="protein sequence ID" value="MBY83381.1"/>
    <property type="molecule type" value="Transcribed_RNA"/>
</dbReference>
<dbReference type="OrthoDB" id="6609254at2759"/>
<dbReference type="GO" id="GO:0043565">
    <property type="term" value="F:sequence-specific DNA binding"/>
    <property type="evidence" value="ECO:0007669"/>
    <property type="project" value="TreeGrafter"/>
</dbReference>
<dbReference type="PANTHER" id="PTHR47055">
    <property type="entry name" value="DDE_TNP_1_7 DOMAIN-CONTAINING PROTEIN"/>
    <property type="match status" value="1"/>
</dbReference>
<organism evidence="2">
    <name type="scientific">Sipha flava</name>
    <name type="common">yellow sugarcane aphid</name>
    <dbReference type="NCBI Taxonomy" id="143950"/>
    <lineage>
        <taxon>Eukaryota</taxon>
        <taxon>Metazoa</taxon>
        <taxon>Ecdysozoa</taxon>
        <taxon>Arthropoda</taxon>
        <taxon>Hexapoda</taxon>
        <taxon>Insecta</taxon>
        <taxon>Pterygota</taxon>
        <taxon>Neoptera</taxon>
        <taxon>Paraneoptera</taxon>
        <taxon>Hemiptera</taxon>
        <taxon>Sternorrhyncha</taxon>
        <taxon>Aphidomorpha</taxon>
        <taxon>Aphidoidea</taxon>
        <taxon>Aphididae</taxon>
        <taxon>Sipha</taxon>
    </lineage>
</organism>
<proteinExistence type="predicted"/>
<gene>
    <name evidence="2" type="primary">PGBD3_13</name>
    <name evidence="2" type="ORF">g.38956</name>
</gene>
<feature type="domain" description="PiggyBac transposable element-derived protein" evidence="1">
    <location>
        <begin position="1"/>
        <end position="82"/>
    </location>
</feature>
<protein>
    <submittedName>
        <fullName evidence="2">PiggyBac transposable element-derived protein 3</fullName>
    </submittedName>
</protein>
<name>A0A2S2R041_9HEMI</name>
<dbReference type="AlphaFoldDB" id="A0A2S2R041"/>
<sequence>MSRNRFDSVKQNIHLSDNDQLDKNDRFSKLRPLFDLINKKNIQFGIFFHNLFIDEEMVPYFGRHSCKMYIKGKPIRFGFNYDVYAVPMVTCTNSYLMVEKQVLMKMN</sequence>
<accession>A0A2S2R041</accession>
<evidence type="ECO:0000313" key="2">
    <source>
        <dbReference type="EMBL" id="MBY83381.1"/>
    </source>
</evidence>
<evidence type="ECO:0000259" key="1">
    <source>
        <dbReference type="Pfam" id="PF13843"/>
    </source>
</evidence>
<dbReference type="InterPro" id="IPR052638">
    <property type="entry name" value="PiggyBac_TE-derived"/>
</dbReference>